<organism evidence="1 2">
    <name type="scientific">Colocasia esculenta</name>
    <name type="common">Wild taro</name>
    <name type="synonym">Arum esculentum</name>
    <dbReference type="NCBI Taxonomy" id="4460"/>
    <lineage>
        <taxon>Eukaryota</taxon>
        <taxon>Viridiplantae</taxon>
        <taxon>Streptophyta</taxon>
        <taxon>Embryophyta</taxon>
        <taxon>Tracheophyta</taxon>
        <taxon>Spermatophyta</taxon>
        <taxon>Magnoliopsida</taxon>
        <taxon>Liliopsida</taxon>
        <taxon>Araceae</taxon>
        <taxon>Aroideae</taxon>
        <taxon>Colocasieae</taxon>
        <taxon>Colocasia</taxon>
    </lineage>
</organism>
<dbReference type="EMBL" id="NMUH01002474">
    <property type="protein sequence ID" value="MQM00201.1"/>
    <property type="molecule type" value="Genomic_DNA"/>
</dbReference>
<evidence type="ECO:0000313" key="1">
    <source>
        <dbReference type="EMBL" id="MQM00201.1"/>
    </source>
</evidence>
<dbReference type="Proteomes" id="UP000652761">
    <property type="component" value="Unassembled WGS sequence"/>
</dbReference>
<protein>
    <submittedName>
        <fullName evidence="1">Uncharacterized protein</fullName>
    </submittedName>
</protein>
<dbReference type="AlphaFoldDB" id="A0A843W3A8"/>
<name>A0A843W3A8_COLES</name>
<reference evidence="1" key="1">
    <citation type="submission" date="2017-07" db="EMBL/GenBank/DDBJ databases">
        <title>Taro Niue Genome Assembly and Annotation.</title>
        <authorList>
            <person name="Atibalentja N."/>
            <person name="Keating K."/>
            <person name="Fields C.J."/>
        </authorList>
    </citation>
    <scope>NUCLEOTIDE SEQUENCE</scope>
    <source>
        <strain evidence="1">Niue_2</strain>
        <tissue evidence="1">Leaf</tissue>
    </source>
</reference>
<evidence type="ECO:0000313" key="2">
    <source>
        <dbReference type="Proteomes" id="UP000652761"/>
    </source>
</evidence>
<accession>A0A843W3A8</accession>
<proteinExistence type="predicted"/>
<sequence length="162" mass="17461">MCGPLACVSGVCASCEAWWAGHWAQSAHRFCACERDRGLRRDLNATALGVVFLLPLFGGRRLHGCRVSRGGQSVDIDGGIATATSVAIRCGVGWSPQLVVLLLSLWSRSWTEGPWLRDFEVCPCVGTVVIVVGEQRLTGCGLTSVVPVPYVGCALWWYLVVI</sequence>
<keyword evidence="2" id="KW-1185">Reference proteome</keyword>
<gene>
    <name evidence="1" type="ORF">Taro_032931</name>
</gene>
<comment type="caution">
    <text evidence="1">The sequence shown here is derived from an EMBL/GenBank/DDBJ whole genome shotgun (WGS) entry which is preliminary data.</text>
</comment>
<feature type="non-terminal residue" evidence="1">
    <location>
        <position position="1"/>
    </location>
</feature>